<feature type="signal peptide" evidence="1">
    <location>
        <begin position="1"/>
        <end position="28"/>
    </location>
</feature>
<dbReference type="PANTHER" id="PTHR38593">
    <property type="entry name" value="BLR2558 PROTEIN"/>
    <property type="match status" value="1"/>
</dbReference>
<organism evidence="3 4">
    <name type="scientific">Dyella jejuensis</name>
    <dbReference type="NCBI Taxonomy" id="1432009"/>
    <lineage>
        <taxon>Bacteria</taxon>
        <taxon>Pseudomonadati</taxon>
        <taxon>Pseudomonadota</taxon>
        <taxon>Gammaproteobacteria</taxon>
        <taxon>Lysobacterales</taxon>
        <taxon>Rhodanobacteraceae</taxon>
        <taxon>Dyella</taxon>
    </lineage>
</organism>
<dbReference type="PANTHER" id="PTHR38593:SF1">
    <property type="entry name" value="BLR2558 PROTEIN"/>
    <property type="match status" value="1"/>
</dbReference>
<dbReference type="Pfam" id="PF13628">
    <property type="entry name" value="DUF4142"/>
    <property type="match status" value="1"/>
</dbReference>
<evidence type="ECO:0000313" key="4">
    <source>
        <dbReference type="Proteomes" id="UP001620461"/>
    </source>
</evidence>
<evidence type="ECO:0000313" key="3">
    <source>
        <dbReference type="EMBL" id="MFK2899626.1"/>
    </source>
</evidence>
<comment type="caution">
    <text evidence="3">The sequence shown here is derived from an EMBL/GenBank/DDBJ whole genome shotgun (WGS) entry which is preliminary data.</text>
</comment>
<gene>
    <name evidence="3" type="ORF">ISP15_04695</name>
</gene>
<reference evidence="3 4" key="1">
    <citation type="submission" date="2020-10" db="EMBL/GenBank/DDBJ databases">
        <title>Phylogeny of dyella-like bacteria.</title>
        <authorList>
            <person name="Fu J."/>
        </authorList>
    </citation>
    <scope>NUCLEOTIDE SEQUENCE [LARGE SCALE GENOMIC DNA]</scope>
    <source>
        <strain evidence="3 4">JP1</strain>
    </source>
</reference>
<feature type="chain" id="PRO_5047307073" evidence="1">
    <location>
        <begin position="29"/>
        <end position="212"/>
    </location>
</feature>
<keyword evidence="4" id="KW-1185">Reference proteome</keyword>
<proteinExistence type="predicted"/>
<protein>
    <submittedName>
        <fullName evidence="3">DUF4142 domain-containing protein</fullName>
    </submittedName>
</protein>
<evidence type="ECO:0000259" key="2">
    <source>
        <dbReference type="Pfam" id="PF13628"/>
    </source>
</evidence>
<feature type="domain" description="DUF4142" evidence="2">
    <location>
        <begin position="37"/>
        <end position="170"/>
    </location>
</feature>
<dbReference type="InterPro" id="IPR025419">
    <property type="entry name" value="DUF4142"/>
</dbReference>
<dbReference type="EMBL" id="JADIKJ010000003">
    <property type="protein sequence ID" value="MFK2899626.1"/>
    <property type="molecule type" value="Genomic_DNA"/>
</dbReference>
<keyword evidence="1" id="KW-0732">Signal</keyword>
<dbReference type="RefSeq" id="WP_404545621.1">
    <property type="nucleotide sequence ID" value="NZ_JADIKJ010000003.1"/>
</dbReference>
<sequence>MRAANFTGLISISLMLALLVLSPAFARAADGQPLESADQAFLMRAMSDNATQIAVAKLALEKSRNPRVIDLANRIIEERTALNTRLTQLLARGSIRVDPKFPASGDATMDKLQSLDGDAFDKTFASTLVRSHCRIISAYEAMKVTSSDLALRAIAHDAIPAFQGNLTIAFAIMRSNDWTSSSRHQEALTAADPHAMKSSVFWEPISLVAAPW</sequence>
<dbReference type="Proteomes" id="UP001620461">
    <property type="component" value="Unassembled WGS sequence"/>
</dbReference>
<name>A0ABW8JEV9_9GAMM</name>
<accession>A0ABW8JEV9</accession>
<dbReference type="InterPro" id="IPR012347">
    <property type="entry name" value="Ferritin-like"/>
</dbReference>
<dbReference type="Gene3D" id="1.20.1260.10">
    <property type="match status" value="1"/>
</dbReference>
<evidence type="ECO:0000256" key="1">
    <source>
        <dbReference type="SAM" id="SignalP"/>
    </source>
</evidence>